<feature type="transmembrane region" description="Helical" evidence="1">
    <location>
        <begin position="12"/>
        <end position="29"/>
    </location>
</feature>
<evidence type="ECO:0000313" key="2">
    <source>
        <dbReference type="EMBL" id="SHJ54972.1"/>
    </source>
</evidence>
<accession>A0A1M6K7S3</accession>
<sequence length="56" mass="6727">MFDSLSGETQLILMVIGIAVLFAIVSWNTKNNKRKLYDRDKRNFKKNYFKKKEKEQ</sequence>
<dbReference type="Proteomes" id="UP000184432">
    <property type="component" value="Unassembled WGS sequence"/>
</dbReference>
<evidence type="ECO:0000313" key="3">
    <source>
        <dbReference type="Proteomes" id="UP000184432"/>
    </source>
</evidence>
<dbReference type="RefSeq" id="WP_170864647.1">
    <property type="nucleotide sequence ID" value="NZ_FQYP01000010.1"/>
</dbReference>
<reference evidence="3" key="1">
    <citation type="submission" date="2016-11" db="EMBL/GenBank/DDBJ databases">
        <authorList>
            <person name="Varghese N."/>
            <person name="Submissions S."/>
        </authorList>
    </citation>
    <scope>NUCLEOTIDE SEQUENCE [LARGE SCALE GENOMIC DNA]</scope>
    <source>
        <strain evidence="3">DSM 22623</strain>
    </source>
</reference>
<proteinExistence type="predicted"/>
<keyword evidence="1" id="KW-1133">Transmembrane helix</keyword>
<dbReference type="STRING" id="570521.SAMN04488508_110119"/>
<keyword evidence="1" id="KW-0812">Transmembrane</keyword>
<keyword evidence="1" id="KW-0472">Membrane</keyword>
<evidence type="ECO:0000256" key="1">
    <source>
        <dbReference type="SAM" id="Phobius"/>
    </source>
</evidence>
<dbReference type="AlphaFoldDB" id="A0A1M6K7S3"/>
<organism evidence="2 3">
    <name type="scientific">Aquimarina spongiae</name>
    <dbReference type="NCBI Taxonomy" id="570521"/>
    <lineage>
        <taxon>Bacteria</taxon>
        <taxon>Pseudomonadati</taxon>
        <taxon>Bacteroidota</taxon>
        <taxon>Flavobacteriia</taxon>
        <taxon>Flavobacteriales</taxon>
        <taxon>Flavobacteriaceae</taxon>
        <taxon>Aquimarina</taxon>
    </lineage>
</organism>
<keyword evidence="3" id="KW-1185">Reference proteome</keyword>
<protein>
    <submittedName>
        <fullName evidence="2">Uncharacterized protein</fullName>
    </submittedName>
</protein>
<gene>
    <name evidence="2" type="ORF">SAMN04488508_110119</name>
</gene>
<dbReference type="EMBL" id="FQYP01000010">
    <property type="protein sequence ID" value="SHJ54972.1"/>
    <property type="molecule type" value="Genomic_DNA"/>
</dbReference>
<name>A0A1M6K7S3_9FLAO</name>